<evidence type="ECO:0008006" key="3">
    <source>
        <dbReference type="Google" id="ProtNLM"/>
    </source>
</evidence>
<organism evidence="1 2">
    <name type="scientific">Kordia periserrulae</name>
    <dbReference type="NCBI Taxonomy" id="701523"/>
    <lineage>
        <taxon>Bacteria</taxon>
        <taxon>Pseudomonadati</taxon>
        <taxon>Bacteroidota</taxon>
        <taxon>Flavobacteriia</taxon>
        <taxon>Flavobacteriales</taxon>
        <taxon>Flavobacteriaceae</taxon>
        <taxon>Kordia</taxon>
    </lineage>
</organism>
<dbReference type="RefSeq" id="WP_108114439.1">
    <property type="nucleotide sequence ID" value="NZ_QBKT01000003.1"/>
</dbReference>
<dbReference type="InterPro" id="IPR034660">
    <property type="entry name" value="DinB/YfiT-like"/>
</dbReference>
<gene>
    <name evidence="1" type="ORF">C8N46_103333</name>
</gene>
<protein>
    <recommendedName>
        <fullName evidence="3">DinB family protein</fullName>
    </recommendedName>
</protein>
<proteinExistence type="predicted"/>
<dbReference type="EMBL" id="QBKT01000003">
    <property type="protein sequence ID" value="PTX62233.1"/>
    <property type="molecule type" value="Genomic_DNA"/>
</dbReference>
<comment type="caution">
    <text evidence="1">The sequence shown here is derived from an EMBL/GenBank/DDBJ whole genome shotgun (WGS) entry which is preliminary data.</text>
</comment>
<name>A0A2T6C1P7_9FLAO</name>
<dbReference type="Gene3D" id="1.20.120.450">
    <property type="entry name" value="dinb family like domain"/>
    <property type="match status" value="1"/>
</dbReference>
<evidence type="ECO:0000313" key="2">
    <source>
        <dbReference type="Proteomes" id="UP000244090"/>
    </source>
</evidence>
<dbReference type="AlphaFoldDB" id="A0A2T6C1P7"/>
<dbReference type="Proteomes" id="UP000244090">
    <property type="component" value="Unassembled WGS sequence"/>
</dbReference>
<reference evidence="1 2" key="1">
    <citation type="submission" date="2018-04" db="EMBL/GenBank/DDBJ databases">
        <title>Genomic Encyclopedia of Archaeal and Bacterial Type Strains, Phase II (KMG-II): from individual species to whole genera.</title>
        <authorList>
            <person name="Goeker M."/>
        </authorList>
    </citation>
    <scope>NUCLEOTIDE SEQUENCE [LARGE SCALE GENOMIC DNA]</scope>
    <source>
        <strain evidence="1 2">DSM 25731</strain>
    </source>
</reference>
<evidence type="ECO:0000313" key="1">
    <source>
        <dbReference type="EMBL" id="PTX62233.1"/>
    </source>
</evidence>
<keyword evidence="2" id="KW-1185">Reference proteome</keyword>
<accession>A0A2T6C1P7</accession>
<sequence length="185" mass="21358">MKKVVMLILTLHFVSCAPKKITLGMGTEFLHNELKEIENYIQDFKSVNSNVSKVSVGWHLEHLLLTITKIYEKMEKSNPKEYRNRFNFTKMMIFSSNQIPRGKATAPTIVTPSETIELVSINKKIILAKQLASKIDNLPENTFFKHPSAGYLNRDDAKRFLKIHTEHHLKIIRDILHEPSSNKTN</sequence>
<dbReference type="OrthoDB" id="981199at2"/>